<feature type="active site" description="Nucleophile" evidence="1">
    <location>
        <position position="39"/>
    </location>
</feature>
<evidence type="ECO:0000313" key="5">
    <source>
        <dbReference type="EMBL" id="XCG64752.1"/>
    </source>
</evidence>
<accession>A0AAU8DRF2</accession>
<dbReference type="SUPFAM" id="SSF52266">
    <property type="entry name" value="SGNH hydrolase"/>
    <property type="match status" value="1"/>
</dbReference>
<keyword evidence="2" id="KW-1015">Disulfide bond</keyword>
<feature type="signal peptide" evidence="3">
    <location>
        <begin position="1"/>
        <end position="28"/>
    </location>
</feature>
<gene>
    <name evidence="5" type="ORF">ABLG96_05405</name>
</gene>
<dbReference type="AlphaFoldDB" id="A0AAU8DRF2"/>
<feature type="domain" description="SGNH hydrolase-type esterase" evidence="4">
    <location>
        <begin position="35"/>
        <end position="251"/>
    </location>
</feature>
<evidence type="ECO:0000256" key="1">
    <source>
        <dbReference type="PIRSR" id="PIRSR637460-1"/>
    </source>
</evidence>
<evidence type="ECO:0000259" key="4">
    <source>
        <dbReference type="Pfam" id="PF13472"/>
    </source>
</evidence>
<dbReference type="RefSeq" id="WP_353650364.1">
    <property type="nucleotide sequence ID" value="NZ_CP159218.1"/>
</dbReference>
<reference evidence="5" key="1">
    <citation type="submission" date="2024-05" db="EMBL/GenBank/DDBJ databases">
        <authorList>
            <person name="Cai S.Y."/>
            <person name="Jin L.M."/>
            <person name="Li H.R."/>
        </authorList>
    </citation>
    <scope>NUCLEOTIDE SEQUENCE</scope>
    <source>
        <strain evidence="5">A5-74</strain>
    </source>
</reference>
<organism evidence="5">
    <name type="scientific">Nakamurella sp. A5-74</name>
    <dbReference type="NCBI Taxonomy" id="3158264"/>
    <lineage>
        <taxon>Bacteria</taxon>
        <taxon>Bacillati</taxon>
        <taxon>Actinomycetota</taxon>
        <taxon>Actinomycetes</taxon>
        <taxon>Nakamurellales</taxon>
        <taxon>Nakamurellaceae</taxon>
        <taxon>Nakamurella</taxon>
    </lineage>
</organism>
<dbReference type="GO" id="GO:0019433">
    <property type="term" value="P:triglyceride catabolic process"/>
    <property type="evidence" value="ECO:0007669"/>
    <property type="project" value="TreeGrafter"/>
</dbReference>
<sequence length="265" mass="27010">MRFLFTRSLAALAVAATAAVGITLPAAAAGVNYVALGDSYSSGVGAGDYLDSSGDCLRSENAYSAAWAAQNAPASYRSVACSGARTGDVLANQISALSSSTTLVSITVGGNDAGFSDIIKTCVLEGEGACIGAVQAAEDTGRAELPGKLDTTYGAIRSAAPSAQVVVLSYPEFYELGHTFCVGLSEKSRTKINEGINVIDGVINAAAARAGFVFGDVRGTFDGHQLCSGSKWLHALNVSDLTVSYHPFESGQRGGYLPVFTAAAG</sequence>
<dbReference type="CDD" id="cd01823">
    <property type="entry name" value="SEST_like"/>
    <property type="match status" value="1"/>
</dbReference>
<dbReference type="EMBL" id="CP159218">
    <property type="protein sequence ID" value="XCG64752.1"/>
    <property type="molecule type" value="Genomic_DNA"/>
</dbReference>
<feature type="active site" evidence="1">
    <location>
        <position position="246"/>
    </location>
</feature>
<name>A0AAU8DRF2_9ACTN</name>
<feature type="disulfide bond" evidence="2">
    <location>
        <begin position="122"/>
        <end position="130"/>
    </location>
</feature>
<dbReference type="InterPro" id="IPR037460">
    <property type="entry name" value="SEST-like"/>
</dbReference>
<proteinExistence type="predicted"/>
<keyword evidence="3" id="KW-0732">Signal</keyword>
<dbReference type="PANTHER" id="PTHR37981:SF1">
    <property type="entry name" value="SGNH HYDROLASE-TYPE ESTERASE DOMAIN-CONTAINING PROTEIN"/>
    <property type="match status" value="1"/>
</dbReference>
<protein>
    <submittedName>
        <fullName evidence="5">SGNH/GDSL hydrolase family protein</fullName>
        <ecNumber evidence="5">3.1.-.-</ecNumber>
    </submittedName>
</protein>
<dbReference type="InterPro" id="IPR036514">
    <property type="entry name" value="SGNH_hydro_sf"/>
</dbReference>
<dbReference type="PANTHER" id="PTHR37981">
    <property type="entry name" value="LIPASE 2"/>
    <property type="match status" value="1"/>
</dbReference>
<dbReference type="Gene3D" id="3.40.50.1110">
    <property type="entry name" value="SGNH hydrolase"/>
    <property type="match status" value="1"/>
</dbReference>
<dbReference type="InterPro" id="IPR013830">
    <property type="entry name" value="SGNH_hydro"/>
</dbReference>
<dbReference type="GO" id="GO:0004806">
    <property type="term" value="F:triacylglycerol lipase activity"/>
    <property type="evidence" value="ECO:0007669"/>
    <property type="project" value="TreeGrafter"/>
</dbReference>
<evidence type="ECO:0000256" key="3">
    <source>
        <dbReference type="SAM" id="SignalP"/>
    </source>
</evidence>
<dbReference type="Pfam" id="PF13472">
    <property type="entry name" value="Lipase_GDSL_2"/>
    <property type="match status" value="1"/>
</dbReference>
<feature type="chain" id="PRO_5043885351" evidence="3">
    <location>
        <begin position="29"/>
        <end position="265"/>
    </location>
</feature>
<feature type="disulfide bond" evidence="2">
    <location>
        <begin position="56"/>
        <end position="81"/>
    </location>
</feature>
<keyword evidence="5" id="KW-0378">Hydrolase</keyword>
<evidence type="ECO:0000256" key="2">
    <source>
        <dbReference type="PIRSR" id="PIRSR637460-2"/>
    </source>
</evidence>
<dbReference type="EC" id="3.1.-.-" evidence="5"/>